<dbReference type="EMBL" id="CAJNOI010002564">
    <property type="protein sequence ID" value="CAF1482113.1"/>
    <property type="molecule type" value="Genomic_DNA"/>
</dbReference>
<feature type="compositionally biased region" description="Polar residues" evidence="1">
    <location>
        <begin position="65"/>
        <end position="78"/>
    </location>
</feature>
<gene>
    <name evidence="2" type="ORF">BJG266_LOCUS42125</name>
    <name evidence="3" type="ORF">QVE165_LOCUS58991</name>
</gene>
<feature type="region of interest" description="Disordered" evidence="1">
    <location>
        <begin position="54"/>
        <end position="137"/>
    </location>
</feature>
<evidence type="ECO:0000313" key="3">
    <source>
        <dbReference type="EMBL" id="CAF1638857.1"/>
    </source>
</evidence>
<evidence type="ECO:0000313" key="4">
    <source>
        <dbReference type="Proteomes" id="UP000663832"/>
    </source>
</evidence>
<comment type="caution">
    <text evidence="2">The sequence shown here is derived from an EMBL/GenBank/DDBJ whole genome shotgun (WGS) entry which is preliminary data.</text>
</comment>
<reference evidence="2" key="1">
    <citation type="submission" date="2021-02" db="EMBL/GenBank/DDBJ databases">
        <authorList>
            <person name="Nowell W R."/>
        </authorList>
    </citation>
    <scope>NUCLEOTIDE SEQUENCE</scope>
</reference>
<protein>
    <submittedName>
        <fullName evidence="2">Uncharacterized protein</fullName>
    </submittedName>
</protein>
<evidence type="ECO:0000256" key="1">
    <source>
        <dbReference type="SAM" id="MobiDB-lite"/>
    </source>
</evidence>
<feature type="compositionally biased region" description="Polar residues" evidence="1">
    <location>
        <begin position="102"/>
        <end position="137"/>
    </location>
</feature>
<evidence type="ECO:0000313" key="2">
    <source>
        <dbReference type="EMBL" id="CAF1482113.1"/>
    </source>
</evidence>
<dbReference type="EMBL" id="CAJNOM010002884">
    <property type="protein sequence ID" value="CAF1638857.1"/>
    <property type="molecule type" value="Genomic_DNA"/>
</dbReference>
<accession>A0A815RSJ9</accession>
<name>A0A815RSJ9_9BILA</name>
<organism evidence="2 5">
    <name type="scientific">Adineta steineri</name>
    <dbReference type="NCBI Taxonomy" id="433720"/>
    <lineage>
        <taxon>Eukaryota</taxon>
        <taxon>Metazoa</taxon>
        <taxon>Spiralia</taxon>
        <taxon>Gnathifera</taxon>
        <taxon>Rotifera</taxon>
        <taxon>Eurotatoria</taxon>
        <taxon>Bdelloidea</taxon>
        <taxon>Adinetida</taxon>
        <taxon>Adinetidae</taxon>
        <taxon>Adineta</taxon>
    </lineage>
</organism>
<evidence type="ECO:0000313" key="5">
    <source>
        <dbReference type="Proteomes" id="UP000663877"/>
    </source>
</evidence>
<proteinExistence type="predicted"/>
<dbReference type="Proteomes" id="UP000663877">
    <property type="component" value="Unassembled WGS sequence"/>
</dbReference>
<dbReference type="Proteomes" id="UP000663832">
    <property type="component" value="Unassembled WGS sequence"/>
</dbReference>
<sequence>MNQYPIHKDSYPPSIESICIVNKYLPASPPPSRKIIIERQVPLLQKSQPIITEKNGFLIEHQPNDNHQFSPSSGPTSRSTKHLPGQAASPSSHHPNAGSVIPAQSSARSMNPLLSKQQPQSSTDSLTTTNSHENVIL</sequence>
<dbReference type="AlphaFoldDB" id="A0A815RSJ9"/>
<keyword evidence="4" id="KW-1185">Reference proteome</keyword>